<proteinExistence type="predicted"/>
<dbReference type="EMBL" id="LXQA010040298">
    <property type="protein sequence ID" value="MCH99436.1"/>
    <property type="molecule type" value="Genomic_DNA"/>
</dbReference>
<organism evidence="1 2">
    <name type="scientific">Trifolium medium</name>
    <dbReference type="NCBI Taxonomy" id="97028"/>
    <lineage>
        <taxon>Eukaryota</taxon>
        <taxon>Viridiplantae</taxon>
        <taxon>Streptophyta</taxon>
        <taxon>Embryophyta</taxon>
        <taxon>Tracheophyta</taxon>
        <taxon>Spermatophyta</taxon>
        <taxon>Magnoliopsida</taxon>
        <taxon>eudicotyledons</taxon>
        <taxon>Gunneridae</taxon>
        <taxon>Pentapetalae</taxon>
        <taxon>rosids</taxon>
        <taxon>fabids</taxon>
        <taxon>Fabales</taxon>
        <taxon>Fabaceae</taxon>
        <taxon>Papilionoideae</taxon>
        <taxon>50 kb inversion clade</taxon>
        <taxon>NPAAA clade</taxon>
        <taxon>Hologalegina</taxon>
        <taxon>IRL clade</taxon>
        <taxon>Trifolieae</taxon>
        <taxon>Trifolium</taxon>
    </lineage>
</organism>
<evidence type="ECO:0000313" key="2">
    <source>
        <dbReference type="Proteomes" id="UP000265520"/>
    </source>
</evidence>
<dbReference type="AlphaFoldDB" id="A0A392NHT4"/>
<name>A0A392NHT4_9FABA</name>
<reference evidence="1 2" key="1">
    <citation type="journal article" date="2018" name="Front. Plant Sci.">
        <title>Red Clover (Trifolium pratense) and Zigzag Clover (T. medium) - A Picture of Genomic Similarities and Differences.</title>
        <authorList>
            <person name="Dluhosova J."/>
            <person name="Istvanek J."/>
            <person name="Nedelnik J."/>
            <person name="Repkova J."/>
        </authorList>
    </citation>
    <scope>NUCLEOTIDE SEQUENCE [LARGE SCALE GENOMIC DNA]</scope>
    <source>
        <strain evidence="2">cv. 10/8</strain>
        <tissue evidence="1">Leaf</tissue>
    </source>
</reference>
<dbReference type="Proteomes" id="UP000265520">
    <property type="component" value="Unassembled WGS sequence"/>
</dbReference>
<evidence type="ECO:0000313" key="1">
    <source>
        <dbReference type="EMBL" id="MCH99436.1"/>
    </source>
</evidence>
<protein>
    <submittedName>
        <fullName evidence="1">Uncharacterized protein</fullName>
    </submittedName>
</protein>
<keyword evidence="2" id="KW-1185">Reference proteome</keyword>
<feature type="non-terminal residue" evidence="1">
    <location>
        <position position="38"/>
    </location>
</feature>
<accession>A0A392NHT4</accession>
<sequence>MGASERVVLEDKWRKVQIVEMMEVFVNRAQLIKDQASL</sequence>
<comment type="caution">
    <text evidence="1">The sequence shown here is derived from an EMBL/GenBank/DDBJ whole genome shotgun (WGS) entry which is preliminary data.</text>
</comment>